<gene>
    <name evidence="4" type="ORF">Tco_0750489</name>
</gene>
<dbReference type="InterPro" id="IPR013103">
    <property type="entry name" value="RVT_2"/>
</dbReference>
<feature type="region of interest" description="Disordered" evidence="2">
    <location>
        <begin position="263"/>
        <end position="293"/>
    </location>
</feature>
<dbReference type="InterPro" id="IPR057670">
    <property type="entry name" value="SH3_retrovirus"/>
</dbReference>
<feature type="region of interest" description="Disordered" evidence="2">
    <location>
        <begin position="526"/>
        <end position="550"/>
    </location>
</feature>
<feature type="compositionally biased region" description="Acidic residues" evidence="2">
    <location>
        <begin position="536"/>
        <end position="550"/>
    </location>
</feature>
<dbReference type="Gene3D" id="3.30.200.20">
    <property type="entry name" value="Phosphorylase Kinase, domain 1"/>
    <property type="match status" value="1"/>
</dbReference>
<evidence type="ECO:0000313" key="4">
    <source>
        <dbReference type="EMBL" id="GJS83948.1"/>
    </source>
</evidence>
<dbReference type="SUPFAM" id="SSF56112">
    <property type="entry name" value="Protein kinase-like (PK-like)"/>
    <property type="match status" value="1"/>
</dbReference>
<dbReference type="PROSITE" id="PS50011">
    <property type="entry name" value="PROTEIN_KINASE_DOM"/>
    <property type="match status" value="1"/>
</dbReference>
<dbReference type="Pfam" id="PF07727">
    <property type="entry name" value="RVT_2"/>
    <property type="match status" value="1"/>
</dbReference>
<dbReference type="InterPro" id="IPR012337">
    <property type="entry name" value="RNaseH-like_sf"/>
</dbReference>
<dbReference type="Gene3D" id="1.10.510.10">
    <property type="entry name" value="Transferase(Phosphotransferase) domain 1"/>
    <property type="match status" value="1"/>
</dbReference>
<name>A0ABQ4Z501_9ASTR</name>
<evidence type="ECO:0000259" key="3">
    <source>
        <dbReference type="PROSITE" id="PS50011"/>
    </source>
</evidence>
<feature type="binding site" evidence="1">
    <location>
        <position position="55"/>
    </location>
    <ligand>
        <name>ATP</name>
        <dbReference type="ChEBI" id="CHEBI:30616"/>
    </ligand>
</feature>
<dbReference type="SUPFAM" id="SSF53098">
    <property type="entry name" value="Ribonuclease H-like"/>
    <property type="match status" value="1"/>
</dbReference>
<dbReference type="InterPro" id="IPR011009">
    <property type="entry name" value="Kinase-like_dom_sf"/>
</dbReference>
<feature type="domain" description="Protein kinase" evidence="3">
    <location>
        <begin position="1"/>
        <end position="217"/>
    </location>
</feature>
<dbReference type="PANTHER" id="PTHR27003:SF326">
    <property type="entry name" value="PROTEIN KINASE DOMAIN-CONTAINING PROTEIN"/>
    <property type="match status" value="1"/>
</dbReference>
<evidence type="ECO:0000256" key="2">
    <source>
        <dbReference type="SAM" id="MobiDB-lite"/>
    </source>
</evidence>
<dbReference type="CDD" id="cd09272">
    <property type="entry name" value="RNase_HI_RT_Ty1"/>
    <property type="match status" value="1"/>
</dbReference>
<dbReference type="InterPro" id="IPR017441">
    <property type="entry name" value="Protein_kinase_ATP_BS"/>
</dbReference>
<dbReference type="PANTHER" id="PTHR27003">
    <property type="entry name" value="OS07G0166700 PROTEIN"/>
    <property type="match status" value="1"/>
</dbReference>
<dbReference type="Proteomes" id="UP001151760">
    <property type="component" value="Unassembled WGS sequence"/>
</dbReference>
<keyword evidence="5" id="KW-1185">Reference proteome</keyword>
<dbReference type="InterPro" id="IPR001245">
    <property type="entry name" value="Ser-Thr/Tyr_kinase_cat_dom"/>
</dbReference>
<evidence type="ECO:0000256" key="1">
    <source>
        <dbReference type="PROSITE-ProRule" id="PRU10141"/>
    </source>
</evidence>
<dbReference type="EMBL" id="BQNB010010939">
    <property type="protein sequence ID" value="GJS83948.1"/>
    <property type="molecule type" value="Genomic_DNA"/>
</dbReference>
<dbReference type="PROSITE" id="PS00107">
    <property type="entry name" value="PROTEIN_KINASE_ATP"/>
    <property type="match status" value="1"/>
</dbReference>
<protein>
    <submittedName>
        <fullName evidence="4">Retrovirus-related pol polyprotein from transposon TNT 1-94</fullName>
    </submittedName>
</protein>
<dbReference type="Pfam" id="PF07714">
    <property type="entry name" value="PK_Tyr_Ser-Thr"/>
    <property type="match status" value="2"/>
</dbReference>
<proteinExistence type="predicted"/>
<accession>A0ABQ4Z501</accession>
<dbReference type="InterPro" id="IPR000719">
    <property type="entry name" value="Prot_kinase_dom"/>
</dbReference>
<keyword evidence="1" id="KW-0067">ATP-binding</keyword>
<keyword evidence="1" id="KW-0547">Nucleotide-binding</keyword>
<organism evidence="4 5">
    <name type="scientific">Tanacetum coccineum</name>
    <dbReference type="NCBI Taxonomy" id="301880"/>
    <lineage>
        <taxon>Eukaryota</taxon>
        <taxon>Viridiplantae</taxon>
        <taxon>Streptophyta</taxon>
        <taxon>Embryophyta</taxon>
        <taxon>Tracheophyta</taxon>
        <taxon>Spermatophyta</taxon>
        <taxon>Magnoliopsida</taxon>
        <taxon>eudicotyledons</taxon>
        <taxon>Gunneridae</taxon>
        <taxon>Pentapetalae</taxon>
        <taxon>asterids</taxon>
        <taxon>campanulids</taxon>
        <taxon>Asterales</taxon>
        <taxon>Asteraceae</taxon>
        <taxon>Asteroideae</taxon>
        <taxon>Anthemideae</taxon>
        <taxon>Anthemidinae</taxon>
        <taxon>Tanacetum</taxon>
    </lineage>
</organism>
<evidence type="ECO:0000313" key="5">
    <source>
        <dbReference type="Proteomes" id="UP001151760"/>
    </source>
</evidence>
<reference evidence="4" key="1">
    <citation type="journal article" date="2022" name="Int. J. Mol. Sci.">
        <title>Draft Genome of Tanacetum Coccineum: Genomic Comparison of Closely Related Tanacetum-Family Plants.</title>
        <authorList>
            <person name="Yamashiro T."/>
            <person name="Shiraishi A."/>
            <person name="Nakayama K."/>
            <person name="Satake H."/>
        </authorList>
    </citation>
    <scope>NUCLEOTIDE SEQUENCE</scope>
</reference>
<dbReference type="Pfam" id="PF25597">
    <property type="entry name" value="SH3_retrovirus"/>
    <property type="match status" value="1"/>
</dbReference>
<sequence length="991" mass="113782">MSQILELNHLQLQLPLNDIMSATNNFSEQNYVGQGGFGRVYKGQLQPCGTIVAVKRLYMRFGQGEIEFLKEILMLASYKHGNLVSLVGFCDQVALKNQQFSFPVTTACGTMGYLDPLYMKTRILINESDVYSFGIVLSEVLCGRLAMAYEYEDEHRFLSSWVKLNNKSKKLQQIIIPFLREQMKPNSISKFFKIALQCLNDERQQRPTMRTIVHVTILVSILAFYEVHGLECSWISRTVQVLIDFKRVHGLVKEVKEKSKVKGDDGEGLYVRGRTNRKDPCQSRGKSRSKSRGRRLKCYIFQSEDHLKRNCLKNNRKKSTSYVKKDDQPSFSVYSWVTTGSVRSELGKVNVINGSRVVLSGIRMDNCIYSLDGHRDETIGAGKARDVWQEKSRRVWVYILRFKHKAFGKFKEWKQLVENQSGRTVKKLRTDNGLEFCNRESPSTAIEKKTPMEMWSGHLSDYGMLRIFGHVTYPHDKQGKLEPRAIKCVLLGYPKGVKGYRLYRLDNESPKIVTIKNVVEVELQRLNNHTPKDDKTDQEDGDDEDVGDQETDQTLDLIDYQLARDREPRTRTKPLRFQYKSNRAAYAFVVAEEEDTHEPLTYQEAVTYEDSSKWKAAMKEKMDSLKKNKTWKLVDHLIGQKLVSCKWLFKIKEWIEGQSPKQWYKRFDEYMLSNGFKRSSYDSCVYYRSYAPGEYIYLLLYVDDMLIACKSKAEIGSTKSLLKKEFDMKELEEAKKIIGMEIVRDRSRKILRVSQSGYVSKILNNFRIDNGKSVKMPLGGHFKLSLKDCPVRDCDVERMSKVPYANVVGSLMYLMVCTRPDIAYAVSVVSRYLANPSKNHWEAVKWILKYLRGTTNVGLVYRTDRGNHVDVTGFVDSDYAKDLDKGRSITGYAFLVQGCIVSWKATLQQVVALSTIDAEYMALTKAVKEAIWLRGLLEELGVELNTMAVLEAKTVKVLKVGTEHNVADALTKVVLGLKLQHCLELLNVVVG</sequence>
<comment type="caution">
    <text evidence="4">The sequence shown here is derived from an EMBL/GenBank/DDBJ whole genome shotgun (WGS) entry which is preliminary data.</text>
</comment>
<reference evidence="4" key="2">
    <citation type="submission" date="2022-01" db="EMBL/GenBank/DDBJ databases">
        <authorList>
            <person name="Yamashiro T."/>
            <person name="Shiraishi A."/>
            <person name="Satake H."/>
            <person name="Nakayama K."/>
        </authorList>
    </citation>
    <scope>NUCLEOTIDE SEQUENCE</scope>
</reference>
<dbReference type="InterPro" id="IPR045272">
    <property type="entry name" value="ANXUR1/2-like"/>
</dbReference>